<dbReference type="KEGG" id="rfo:REIFOR_02830"/>
<keyword evidence="1" id="KW-1133">Transmembrane helix</keyword>
<evidence type="ECO:0000256" key="1">
    <source>
        <dbReference type="SAM" id="Phobius"/>
    </source>
</evidence>
<sequence>MTRQINLLRDDLLPGYGKMQLPVFVGAVLISLLLAGAWVGLSLLARQGLLSEQQQWQAEAVSSLERLNQFRQRYPALTNASQLSSINLQLAGQLQTARETYSGLTNQVENAIEGFHTPLIHLAEQDIDGLWLNAIALKDGQRFFSLDGFVRNPELIPQYLDRLGRSSFGGIGIDQLALAKSPGRSNLWRFTLSNHRERVSVERP</sequence>
<feature type="transmembrane region" description="Helical" evidence="1">
    <location>
        <begin position="21"/>
        <end position="45"/>
    </location>
</feature>
<name>A0A2K8KW74_9GAMM</name>
<reference evidence="2 3" key="1">
    <citation type="journal article" date="2017" name="Environ. Microbiol.">
        <title>Genomic and physiological analyses of 'Reinekea forsetii' reveal a versatile opportunistic lifestyle during spring algae blooms.</title>
        <authorList>
            <person name="Avci B."/>
            <person name="Hahnke R.L."/>
            <person name="Chafee M."/>
            <person name="Fischer T."/>
            <person name="Gruber-Vodicka H."/>
            <person name="Tegetmeyer H.E."/>
            <person name="Harder J."/>
            <person name="Fuchs B.M."/>
            <person name="Amann R.I."/>
            <person name="Teeling H."/>
        </authorList>
    </citation>
    <scope>NUCLEOTIDE SEQUENCE [LARGE SCALE GENOMIC DNA]</scope>
    <source>
        <strain evidence="2 3">Hel1_31_D35</strain>
    </source>
</reference>
<keyword evidence="1" id="KW-0812">Transmembrane</keyword>
<evidence type="ECO:0000313" key="3">
    <source>
        <dbReference type="Proteomes" id="UP000229757"/>
    </source>
</evidence>
<proteinExistence type="predicted"/>
<organism evidence="2 3">
    <name type="scientific">Reinekea forsetii</name>
    <dbReference type="NCBI Taxonomy" id="1336806"/>
    <lineage>
        <taxon>Bacteria</taxon>
        <taxon>Pseudomonadati</taxon>
        <taxon>Pseudomonadota</taxon>
        <taxon>Gammaproteobacteria</taxon>
        <taxon>Oceanospirillales</taxon>
        <taxon>Saccharospirillaceae</taxon>
        <taxon>Reinekea</taxon>
    </lineage>
</organism>
<dbReference type="RefSeq" id="WP_100258172.1">
    <property type="nucleotide sequence ID" value="NZ_CP011797.1"/>
</dbReference>
<dbReference type="EMBL" id="CP011797">
    <property type="protein sequence ID" value="ATX77951.1"/>
    <property type="molecule type" value="Genomic_DNA"/>
</dbReference>
<keyword evidence="3" id="KW-1185">Reference proteome</keyword>
<dbReference type="Proteomes" id="UP000229757">
    <property type="component" value="Chromosome"/>
</dbReference>
<dbReference type="AlphaFoldDB" id="A0A2K8KW74"/>
<accession>A0A2K8KW74</accession>
<dbReference type="OrthoDB" id="6876592at2"/>
<evidence type="ECO:0000313" key="2">
    <source>
        <dbReference type="EMBL" id="ATX77951.1"/>
    </source>
</evidence>
<gene>
    <name evidence="2" type="primary">mshI-2</name>
    <name evidence="2" type="ORF">REIFOR_02830</name>
</gene>
<protein>
    <submittedName>
        <fullName evidence="2">MshA biogenesis protein MshI-2</fullName>
    </submittedName>
</protein>
<keyword evidence="1" id="KW-0472">Membrane</keyword>